<dbReference type="PANTHER" id="PTHR31196:SF2">
    <property type="entry name" value="RNA POLYMERASE II NUCLEAR LOCALIZATION PROTEIN SLC7A6OS-RELATED"/>
    <property type="match status" value="1"/>
</dbReference>
<evidence type="ECO:0000313" key="12">
    <source>
        <dbReference type="EMBL" id="ORX67434.1"/>
    </source>
</evidence>
<dbReference type="GO" id="GO:0032502">
    <property type="term" value="P:developmental process"/>
    <property type="evidence" value="ECO:0007669"/>
    <property type="project" value="TreeGrafter"/>
</dbReference>
<evidence type="ECO:0000259" key="11">
    <source>
        <dbReference type="Pfam" id="PF08574"/>
    </source>
</evidence>
<dbReference type="InterPro" id="IPR040218">
    <property type="entry name" value="SLC7A6OS"/>
</dbReference>
<evidence type="ECO:0000256" key="3">
    <source>
        <dbReference type="ARBA" id="ARBA00004496"/>
    </source>
</evidence>
<dbReference type="PANTHER" id="PTHR31196">
    <property type="entry name" value="RNA POLYMERASE II NUCLEAR LOCALIZATION PROTEIN SLC7A6OS-RELATED"/>
    <property type="match status" value="1"/>
</dbReference>
<name>A0A1Y1W2R7_9FUNG</name>
<sequence length="284" mass="32351">MQYSQPALGGKQSVTILRVKRPRDQQPMGALVIDQHLRKRVASSVDLFGRTTDRPDSRHSTPAPASAPEAQRESAKAQRKILAATGKQPKLRVLGKRRIKLLSDIPQTPHQSEDYGIPQKTSDINMFDAINEDDIMETRPAKPSGSLGTPMDTSEATTKEEAIMEQLLPMVRDYLSFNQTKPEYVYDFYYILKNHPAGLDPNVLRTGNVGSVLWIDDAEEFVNNRESDDGNDDDEDSNAEDYYTNDYPDEPDFNSEVEKFYYSSDERDILHEEESSDDYEDYVW</sequence>
<feature type="compositionally biased region" description="Acidic residues" evidence="10">
    <location>
        <begin position="229"/>
        <end position="239"/>
    </location>
</feature>
<evidence type="ECO:0000256" key="5">
    <source>
        <dbReference type="ARBA" id="ARBA00017036"/>
    </source>
</evidence>
<evidence type="ECO:0000256" key="10">
    <source>
        <dbReference type="SAM" id="MobiDB-lite"/>
    </source>
</evidence>
<gene>
    <name evidence="12" type="ORF">DL89DRAFT_294615</name>
</gene>
<dbReference type="STRING" id="61395.A0A1Y1W2R7"/>
<feature type="region of interest" description="Disordered" evidence="10">
    <location>
        <begin position="44"/>
        <end position="87"/>
    </location>
</feature>
<evidence type="ECO:0000313" key="13">
    <source>
        <dbReference type="Proteomes" id="UP000193922"/>
    </source>
</evidence>
<keyword evidence="13" id="KW-1185">Reference proteome</keyword>
<comment type="function">
    <text evidence="1">Directs RNA polymerase II nuclear import.</text>
</comment>
<dbReference type="GeneID" id="63807188"/>
<accession>A0A1Y1W2R7</accession>
<feature type="compositionally biased region" description="Acidic residues" evidence="10">
    <location>
        <begin position="274"/>
        <end position="284"/>
    </location>
</feature>
<keyword evidence="9" id="KW-0539">Nucleus</keyword>
<feature type="region of interest" description="Disordered" evidence="10">
    <location>
        <begin position="223"/>
        <end position="284"/>
    </location>
</feature>
<comment type="caution">
    <text evidence="12">The sequence shown here is derived from an EMBL/GenBank/DDBJ whole genome shotgun (WGS) entry which is preliminary data.</text>
</comment>
<proteinExistence type="inferred from homology"/>
<evidence type="ECO:0000256" key="6">
    <source>
        <dbReference type="ARBA" id="ARBA00022448"/>
    </source>
</evidence>
<feature type="domain" description="Transcription factor Iwr1" evidence="11">
    <location>
        <begin position="183"/>
        <end position="250"/>
    </location>
</feature>
<evidence type="ECO:0000256" key="2">
    <source>
        <dbReference type="ARBA" id="ARBA00004123"/>
    </source>
</evidence>
<dbReference type="EMBL" id="MCFD01000012">
    <property type="protein sequence ID" value="ORX67434.1"/>
    <property type="molecule type" value="Genomic_DNA"/>
</dbReference>
<evidence type="ECO:0000256" key="4">
    <source>
        <dbReference type="ARBA" id="ARBA00010218"/>
    </source>
</evidence>
<feature type="region of interest" description="Disordered" evidence="10">
    <location>
        <begin position="1"/>
        <end position="28"/>
    </location>
</feature>
<dbReference type="GO" id="GO:0015031">
    <property type="term" value="P:protein transport"/>
    <property type="evidence" value="ECO:0007669"/>
    <property type="project" value="UniProtKB-KW"/>
</dbReference>
<evidence type="ECO:0000256" key="9">
    <source>
        <dbReference type="ARBA" id="ARBA00023242"/>
    </source>
</evidence>
<organism evidence="12 13">
    <name type="scientific">Linderina pennispora</name>
    <dbReference type="NCBI Taxonomy" id="61395"/>
    <lineage>
        <taxon>Eukaryota</taxon>
        <taxon>Fungi</taxon>
        <taxon>Fungi incertae sedis</taxon>
        <taxon>Zoopagomycota</taxon>
        <taxon>Kickxellomycotina</taxon>
        <taxon>Kickxellomycetes</taxon>
        <taxon>Kickxellales</taxon>
        <taxon>Kickxellaceae</taxon>
        <taxon>Linderina</taxon>
    </lineage>
</organism>
<dbReference type="Proteomes" id="UP000193922">
    <property type="component" value="Unassembled WGS sequence"/>
</dbReference>
<comment type="subcellular location">
    <subcellularLocation>
        <location evidence="3">Cytoplasm</location>
    </subcellularLocation>
    <subcellularLocation>
        <location evidence="2">Nucleus</location>
    </subcellularLocation>
</comment>
<dbReference type="GO" id="GO:0005634">
    <property type="term" value="C:nucleus"/>
    <property type="evidence" value="ECO:0007669"/>
    <property type="project" value="UniProtKB-SubCell"/>
</dbReference>
<dbReference type="OrthoDB" id="6255506at2759"/>
<dbReference type="InterPro" id="IPR013883">
    <property type="entry name" value="TF_Iwr1_dom"/>
</dbReference>
<reference evidence="12 13" key="1">
    <citation type="submission" date="2016-07" db="EMBL/GenBank/DDBJ databases">
        <title>Pervasive Adenine N6-methylation of Active Genes in Fungi.</title>
        <authorList>
            <consortium name="DOE Joint Genome Institute"/>
            <person name="Mondo S.J."/>
            <person name="Dannebaum R.O."/>
            <person name="Kuo R.C."/>
            <person name="Labutti K."/>
            <person name="Haridas S."/>
            <person name="Kuo A."/>
            <person name="Salamov A."/>
            <person name="Ahrendt S.R."/>
            <person name="Lipzen A."/>
            <person name="Sullivan W."/>
            <person name="Andreopoulos W.B."/>
            <person name="Clum A."/>
            <person name="Lindquist E."/>
            <person name="Daum C."/>
            <person name="Ramamoorthy G.K."/>
            <person name="Gryganskyi A."/>
            <person name="Culley D."/>
            <person name="Magnuson J.K."/>
            <person name="James T.Y."/>
            <person name="O'Malley M.A."/>
            <person name="Stajich J.E."/>
            <person name="Spatafora J.W."/>
            <person name="Visel A."/>
            <person name="Grigoriev I.V."/>
        </authorList>
    </citation>
    <scope>NUCLEOTIDE SEQUENCE [LARGE SCALE GENOMIC DNA]</scope>
    <source>
        <strain evidence="12 13">ATCC 12442</strain>
    </source>
</reference>
<dbReference type="RefSeq" id="XP_040741321.1">
    <property type="nucleotide sequence ID" value="XM_040890540.1"/>
</dbReference>
<feature type="compositionally biased region" description="Basic and acidic residues" evidence="10">
    <location>
        <begin position="256"/>
        <end position="273"/>
    </location>
</feature>
<evidence type="ECO:0000256" key="8">
    <source>
        <dbReference type="ARBA" id="ARBA00022927"/>
    </source>
</evidence>
<evidence type="ECO:0000256" key="1">
    <source>
        <dbReference type="ARBA" id="ARBA00003202"/>
    </source>
</evidence>
<keyword evidence="7" id="KW-0963">Cytoplasm</keyword>
<evidence type="ECO:0000256" key="7">
    <source>
        <dbReference type="ARBA" id="ARBA00022490"/>
    </source>
</evidence>
<dbReference type="Pfam" id="PF08574">
    <property type="entry name" value="Iwr1"/>
    <property type="match status" value="1"/>
</dbReference>
<keyword evidence="8" id="KW-0653">Protein transport</keyword>
<dbReference type="GO" id="GO:0005737">
    <property type="term" value="C:cytoplasm"/>
    <property type="evidence" value="ECO:0007669"/>
    <property type="project" value="UniProtKB-SubCell"/>
</dbReference>
<comment type="similarity">
    <text evidence="4">Belongs to the IWR1/SLC7A6OS family.</text>
</comment>
<protein>
    <recommendedName>
        <fullName evidence="5">Probable RNA polymerase II nuclear localization protein SLC7A6OS</fullName>
    </recommendedName>
</protein>
<dbReference type="AlphaFoldDB" id="A0A1Y1W2R7"/>
<keyword evidence="6" id="KW-0813">Transport</keyword>